<feature type="compositionally biased region" description="Polar residues" evidence="1">
    <location>
        <begin position="20"/>
        <end position="31"/>
    </location>
</feature>
<protein>
    <submittedName>
        <fullName evidence="2">Uncharacterized protein</fullName>
    </submittedName>
</protein>
<evidence type="ECO:0000313" key="2">
    <source>
        <dbReference type="EMBL" id="CAG8975573.1"/>
    </source>
</evidence>
<sequence length="99" mass="10867">MQAYTELTMAPIKEDESEGHQNNTESIEGSSSLYKEAWPGPLFLEWPCQEVGEKNRGGGGGGLDTRDNGKRWSCEGAWPTALLLTILRSSLTHVGFIKV</sequence>
<reference evidence="2" key="1">
    <citation type="submission" date="2021-07" db="EMBL/GenBank/DDBJ databases">
        <authorList>
            <person name="Durling M."/>
        </authorList>
    </citation>
    <scope>NUCLEOTIDE SEQUENCE</scope>
</reference>
<accession>A0A9N9LKT3</accession>
<dbReference type="EMBL" id="CAJVRM010000142">
    <property type="protein sequence ID" value="CAG8975573.1"/>
    <property type="molecule type" value="Genomic_DNA"/>
</dbReference>
<evidence type="ECO:0000313" key="3">
    <source>
        <dbReference type="Proteomes" id="UP000701801"/>
    </source>
</evidence>
<gene>
    <name evidence="2" type="ORF">HYALB_00005641</name>
</gene>
<organism evidence="2 3">
    <name type="scientific">Hymenoscyphus albidus</name>
    <dbReference type="NCBI Taxonomy" id="595503"/>
    <lineage>
        <taxon>Eukaryota</taxon>
        <taxon>Fungi</taxon>
        <taxon>Dikarya</taxon>
        <taxon>Ascomycota</taxon>
        <taxon>Pezizomycotina</taxon>
        <taxon>Leotiomycetes</taxon>
        <taxon>Helotiales</taxon>
        <taxon>Helotiaceae</taxon>
        <taxon>Hymenoscyphus</taxon>
    </lineage>
</organism>
<evidence type="ECO:0000256" key="1">
    <source>
        <dbReference type="SAM" id="MobiDB-lite"/>
    </source>
</evidence>
<feature type="region of interest" description="Disordered" evidence="1">
    <location>
        <begin position="1"/>
        <end position="31"/>
    </location>
</feature>
<dbReference type="AlphaFoldDB" id="A0A9N9LKT3"/>
<name>A0A9N9LKT3_9HELO</name>
<proteinExistence type="predicted"/>
<dbReference type="OrthoDB" id="10535766at2759"/>
<dbReference type="Proteomes" id="UP000701801">
    <property type="component" value="Unassembled WGS sequence"/>
</dbReference>
<comment type="caution">
    <text evidence="2">The sequence shown here is derived from an EMBL/GenBank/DDBJ whole genome shotgun (WGS) entry which is preliminary data.</text>
</comment>
<keyword evidence="3" id="KW-1185">Reference proteome</keyword>